<feature type="chain" id="PRO_5043618474" description="DUF19 domain-containing protein" evidence="1">
    <location>
        <begin position="20"/>
        <end position="169"/>
    </location>
</feature>
<organism evidence="2 3">
    <name type="scientific">Plakobranchus ocellatus</name>
    <dbReference type="NCBI Taxonomy" id="259542"/>
    <lineage>
        <taxon>Eukaryota</taxon>
        <taxon>Metazoa</taxon>
        <taxon>Spiralia</taxon>
        <taxon>Lophotrochozoa</taxon>
        <taxon>Mollusca</taxon>
        <taxon>Gastropoda</taxon>
        <taxon>Heterobranchia</taxon>
        <taxon>Euthyneura</taxon>
        <taxon>Panpulmonata</taxon>
        <taxon>Sacoglossa</taxon>
        <taxon>Placobranchoidea</taxon>
        <taxon>Plakobranchidae</taxon>
        <taxon>Plakobranchus</taxon>
    </lineage>
</organism>
<name>A0AAV3YF52_9GAST</name>
<evidence type="ECO:0008006" key="4">
    <source>
        <dbReference type="Google" id="ProtNLM"/>
    </source>
</evidence>
<feature type="signal peptide" evidence="1">
    <location>
        <begin position="1"/>
        <end position="19"/>
    </location>
</feature>
<reference evidence="2 3" key="1">
    <citation type="journal article" date="2021" name="Elife">
        <title>Chloroplast acquisition without the gene transfer in kleptoplastic sea slugs, Plakobranchus ocellatus.</title>
        <authorList>
            <person name="Maeda T."/>
            <person name="Takahashi S."/>
            <person name="Yoshida T."/>
            <person name="Shimamura S."/>
            <person name="Takaki Y."/>
            <person name="Nagai Y."/>
            <person name="Toyoda A."/>
            <person name="Suzuki Y."/>
            <person name="Arimoto A."/>
            <person name="Ishii H."/>
            <person name="Satoh N."/>
            <person name="Nishiyama T."/>
            <person name="Hasebe M."/>
            <person name="Maruyama T."/>
            <person name="Minagawa J."/>
            <person name="Obokata J."/>
            <person name="Shigenobu S."/>
        </authorList>
    </citation>
    <scope>NUCLEOTIDE SEQUENCE [LARGE SCALE GENOMIC DNA]</scope>
</reference>
<dbReference type="AlphaFoldDB" id="A0AAV3YF52"/>
<evidence type="ECO:0000313" key="3">
    <source>
        <dbReference type="Proteomes" id="UP000735302"/>
    </source>
</evidence>
<protein>
    <recommendedName>
        <fullName evidence="4">DUF19 domain-containing protein</fullName>
    </recommendedName>
</protein>
<dbReference type="EMBL" id="BLXT01000945">
    <property type="protein sequence ID" value="GFN81694.1"/>
    <property type="molecule type" value="Genomic_DNA"/>
</dbReference>
<keyword evidence="3" id="KW-1185">Reference proteome</keyword>
<sequence length="169" mass="19172">MWKLLALLSCLILVRDVKGDCTELLACKDAIPQEMRNFDFINLLRINYEILYPFCTTGLSNFTSCFNNTFESCGQSETKTVMKTTNDVLEYMCGAEGRQGPRLFSCFHTLNDFSHYFNNGKTSEACSLLDEYLNCLVERVTDICGADTRPFAANSYDIMVTNAFSKYCP</sequence>
<evidence type="ECO:0000313" key="2">
    <source>
        <dbReference type="EMBL" id="GFN81694.1"/>
    </source>
</evidence>
<keyword evidence="1" id="KW-0732">Signal</keyword>
<comment type="caution">
    <text evidence="2">The sequence shown here is derived from an EMBL/GenBank/DDBJ whole genome shotgun (WGS) entry which is preliminary data.</text>
</comment>
<evidence type="ECO:0000256" key="1">
    <source>
        <dbReference type="SAM" id="SignalP"/>
    </source>
</evidence>
<gene>
    <name evidence="2" type="ORF">PoB_000820000</name>
</gene>
<accession>A0AAV3YF52</accession>
<proteinExistence type="predicted"/>
<dbReference type="Proteomes" id="UP000735302">
    <property type="component" value="Unassembled WGS sequence"/>
</dbReference>